<feature type="region of interest" description="Disordered" evidence="1">
    <location>
        <begin position="32"/>
        <end position="109"/>
    </location>
</feature>
<accession>A0AAE1PNS6</accession>
<gene>
    <name evidence="2" type="ORF">Pmani_017812</name>
</gene>
<protein>
    <recommendedName>
        <fullName evidence="4">Protein TSSC4</fullName>
    </recommendedName>
</protein>
<sequence length="250" mass="27653">MSSFRLQSGDTEFNSRVDALFSSLQTVAVDLHTTQAQGTKRPHDDDDGDDNGDEANDGEFCKPQGMPPPWRGVRGRGRGIRGRGSLGPRNTTPDYIKNPSNWTRYNMKDTKVLSDRENKIEGLKLYNDLQSRRVEEEEGGGGGGGSGSGEDVSGEEPEASCDKIVFKKPLKPATDMDTEMEEEPEQDESSADALFGGPRKFKLPQYVVGKSKSKSKAKQENDEKEKDDKAISSKEVKLGHLMFEEEEDDD</sequence>
<dbReference type="InterPro" id="IPR029338">
    <property type="entry name" value="TSSC4"/>
</dbReference>
<proteinExistence type="predicted"/>
<organism evidence="2 3">
    <name type="scientific">Petrolisthes manimaculis</name>
    <dbReference type="NCBI Taxonomy" id="1843537"/>
    <lineage>
        <taxon>Eukaryota</taxon>
        <taxon>Metazoa</taxon>
        <taxon>Ecdysozoa</taxon>
        <taxon>Arthropoda</taxon>
        <taxon>Crustacea</taxon>
        <taxon>Multicrustacea</taxon>
        <taxon>Malacostraca</taxon>
        <taxon>Eumalacostraca</taxon>
        <taxon>Eucarida</taxon>
        <taxon>Decapoda</taxon>
        <taxon>Pleocyemata</taxon>
        <taxon>Anomura</taxon>
        <taxon>Galatheoidea</taxon>
        <taxon>Porcellanidae</taxon>
        <taxon>Petrolisthes</taxon>
    </lineage>
</organism>
<dbReference type="Pfam" id="PF15264">
    <property type="entry name" value="TSSC4"/>
    <property type="match status" value="1"/>
</dbReference>
<feature type="region of interest" description="Disordered" evidence="1">
    <location>
        <begin position="125"/>
        <end position="250"/>
    </location>
</feature>
<evidence type="ECO:0008006" key="4">
    <source>
        <dbReference type="Google" id="ProtNLM"/>
    </source>
</evidence>
<evidence type="ECO:0000313" key="2">
    <source>
        <dbReference type="EMBL" id="KAK4310645.1"/>
    </source>
</evidence>
<evidence type="ECO:0000256" key="1">
    <source>
        <dbReference type="SAM" id="MobiDB-lite"/>
    </source>
</evidence>
<keyword evidence="3" id="KW-1185">Reference proteome</keyword>
<dbReference type="AlphaFoldDB" id="A0AAE1PNS6"/>
<evidence type="ECO:0000313" key="3">
    <source>
        <dbReference type="Proteomes" id="UP001292094"/>
    </source>
</evidence>
<dbReference type="EMBL" id="JAWZYT010001613">
    <property type="protein sequence ID" value="KAK4310645.1"/>
    <property type="molecule type" value="Genomic_DNA"/>
</dbReference>
<name>A0AAE1PNS6_9EUCA</name>
<feature type="compositionally biased region" description="Acidic residues" evidence="1">
    <location>
        <begin position="176"/>
        <end position="190"/>
    </location>
</feature>
<comment type="caution">
    <text evidence="2">The sequence shown here is derived from an EMBL/GenBank/DDBJ whole genome shotgun (WGS) entry which is preliminary data.</text>
</comment>
<feature type="compositionally biased region" description="Basic and acidic residues" evidence="1">
    <location>
        <begin position="217"/>
        <end position="238"/>
    </location>
</feature>
<reference evidence="2" key="1">
    <citation type="submission" date="2023-11" db="EMBL/GenBank/DDBJ databases">
        <title>Genome assemblies of two species of porcelain crab, Petrolisthes cinctipes and Petrolisthes manimaculis (Anomura: Porcellanidae).</title>
        <authorList>
            <person name="Angst P."/>
        </authorList>
    </citation>
    <scope>NUCLEOTIDE SEQUENCE</scope>
    <source>
        <strain evidence="2">PB745_02</strain>
        <tissue evidence="2">Gill</tissue>
    </source>
</reference>
<dbReference type="Proteomes" id="UP001292094">
    <property type="component" value="Unassembled WGS sequence"/>
</dbReference>
<feature type="compositionally biased region" description="Acidic residues" evidence="1">
    <location>
        <begin position="45"/>
        <end position="57"/>
    </location>
</feature>
<feature type="compositionally biased region" description="Polar residues" evidence="1">
    <location>
        <begin position="90"/>
        <end position="104"/>
    </location>
</feature>